<evidence type="ECO:0000256" key="1">
    <source>
        <dbReference type="SAM" id="MobiDB-lite"/>
    </source>
</evidence>
<evidence type="ECO:0000313" key="3">
    <source>
        <dbReference type="Proteomes" id="UP000315540"/>
    </source>
</evidence>
<protein>
    <submittedName>
        <fullName evidence="2">Uncharacterized protein</fullName>
    </submittedName>
</protein>
<gene>
    <name evidence="2" type="ORF">FHK87_10960</name>
</gene>
<keyword evidence="3" id="KW-1185">Reference proteome</keyword>
<dbReference type="OrthoDB" id="1421711at2"/>
<proteinExistence type="predicted"/>
<feature type="region of interest" description="Disordered" evidence="1">
    <location>
        <begin position="162"/>
        <end position="184"/>
    </location>
</feature>
<dbReference type="AlphaFoldDB" id="A0A504JH90"/>
<dbReference type="Proteomes" id="UP000315540">
    <property type="component" value="Unassembled WGS sequence"/>
</dbReference>
<organism evidence="2 3">
    <name type="scientific">Aquimarina algicola</name>
    <dbReference type="NCBI Taxonomy" id="2589995"/>
    <lineage>
        <taxon>Bacteria</taxon>
        <taxon>Pseudomonadati</taxon>
        <taxon>Bacteroidota</taxon>
        <taxon>Flavobacteriia</taxon>
        <taxon>Flavobacteriales</taxon>
        <taxon>Flavobacteriaceae</taxon>
        <taxon>Aquimarina</taxon>
    </lineage>
</organism>
<name>A0A504JH90_9FLAO</name>
<sequence>MKNKKENVSPNSIEYIVYSNPDPVRKLIYDCGYEPPKKLHHLASATKELVQKKGKTIITELLEVHPDKKAIQALPTEKKKKKACNACNNDSYNDVDNFCGSCGHSNYSGSGDEDSFLDQFSDMSDKMLEKYYKRIVKKSNADPDDSKIANEVQMIWNELRQRRAVPSEDPPKAPAEEHPKTKGLQREEMILMGLSFLGGFVMCSVLKN</sequence>
<dbReference type="EMBL" id="VFWZ01000003">
    <property type="protein sequence ID" value="TPN85801.1"/>
    <property type="molecule type" value="Genomic_DNA"/>
</dbReference>
<evidence type="ECO:0000313" key="2">
    <source>
        <dbReference type="EMBL" id="TPN85801.1"/>
    </source>
</evidence>
<accession>A0A504JH90</accession>
<reference evidence="2 3" key="1">
    <citation type="submission" date="2019-06" db="EMBL/GenBank/DDBJ databases">
        <authorList>
            <person name="Meng X."/>
        </authorList>
    </citation>
    <scope>NUCLEOTIDE SEQUENCE [LARGE SCALE GENOMIC DNA]</scope>
    <source>
        <strain evidence="2 3">M625</strain>
    </source>
</reference>
<comment type="caution">
    <text evidence="2">The sequence shown here is derived from an EMBL/GenBank/DDBJ whole genome shotgun (WGS) entry which is preliminary data.</text>
</comment>